<sequence length="89" mass="10057">MISEIKYTQALADDKYTSFYDNQAYKKLAEYIAPGSPGSGFSISTVRGNMLIHGEFDKIVLEKGFVRLTQMGFNFTKVCMIESELISDR</sequence>
<dbReference type="AlphaFoldDB" id="A0A7G8TA56"/>
<evidence type="ECO:0000313" key="1">
    <source>
        <dbReference type="EMBL" id="QNK40497.1"/>
    </source>
</evidence>
<reference evidence="1 2" key="1">
    <citation type="submission" date="2020-08" db="EMBL/GenBank/DDBJ databases">
        <title>The isolate Caproiciproducens sp. 7D4C2 produces n-caproate at mildly acidic conditions from hexoses: genome and rBOX comparison with related strains and chain-elongating bacteria.</title>
        <authorList>
            <person name="Esquivel-Elizondo S."/>
            <person name="Bagci C."/>
            <person name="Temovska M."/>
            <person name="Jeon B.S."/>
            <person name="Bessarab I."/>
            <person name="Williams R.B.H."/>
            <person name="Huson D.H."/>
            <person name="Angenent L.T."/>
        </authorList>
    </citation>
    <scope>NUCLEOTIDE SEQUENCE [LARGE SCALE GENOMIC DNA]</scope>
    <source>
        <strain evidence="1 2">7D4C2</strain>
    </source>
</reference>
<dbReference type="RefSeq" id="WP_187035734.1">
    <property type="nucleotide sequence ID" value="NZ_CP060286.1"/>
</dbReference>
<organism evidence="1 2">
    <name type="scientific">Caproicibacter fermentans</name>
    <dbReference type="NCBI Taxonomy" id="2576756"/>
    <lineage>
        <taxon>Bacteria</taxon>
        <taxon>Bacillati</taxon>
        <taxon>Bacillota</taxon>
        <taxon>Clostridia</taxon>
        <taxon>Eubacteriales</taxon>
        <taxon>Acutalibacteraceae</taxon>
        <taxon>Caproicibacter</taxon>
    </lineage>
</organism>
<protein>
    <submittedName>
        <fullName evidence="1">Uncharacterized protein</fullName>
    </submittedName>
</protein>
<name>A0A7G8TA56_9FIRM</name>
<dbReference type="KEGG" id="cfem:HCR03_17930"/>
<accession>A0A7G8TA56</accession>
<gene>
    <name evidence="1" type="ORF">HCR03_17930</name>
</gene>
<evidence type="ECO:0000313" key="2">
    <source>
        <dbReference type="Proteomes" id="UP000515909"/>
    </source>
</evidence>
<dbReference type="EMBL" id="CP060286">
    <property type="protein sequence ID" value="QNK40497.1"/>
    <property type="molecule type" value="Genomic_DNA"/>
</dbReference>
<dbReference type="Proteomes" id="UP000515909">
    <property type="component" value="Chromosome"/>
</dbReference>
<proteinExistence type="predicted"/>